<keyword evidence="6" id="KW-0963">Cytoplasm</keyword>
<evidence type="ECO:0000256" key="5">
    <source>
        <dbReference type="ARBA" id="ARBA00047925"/>
    </source>
</evidence>
<feature type="binding site" evidence="6">
    <location>
        <begin position="173"/>
        <end position="174"/>
    </location>
    <ligand>
        <name>NAD(+)</name>
        <dbReference type="ChEBI" id="CHEBI:57540"/>
    </ligand>
</feature>
<dbReference type="PANTHER" id="PTHR20275:SF0">
    <property type="entry name" value="NAD KINASE"/>
    <property type="match status" value="1"/>
</dbReference>
<keyword evidence="4 6" id="KW-0520">NAD</keyword>
<dbReference type="SUPFAM" id="SSF111331">
    <property type="entry name" value="NAD kinase/diacylglycerol kinase-like"/>
    <property type="match status" value="1"/>
</dbReference>
<comment type="caution">
    <text evidence="8">The sequence shown here is derived from an EMBL/GenBank/DDBJ whole genome shotgun (WGS) entry which is preliminary data.</text>
</comment>
<dbReference type="RefSeq" id="WP_323303822.1">
    <property type="nucleotide sequence ID" value="NZ_JAYGHX010000001.1"/>
</dbReference>
<feature type="binding site" evidence="6">
    <location>
        <position position="203"/>
    </location>
    <ligand>
        <name>NAD(+)</name>
        <dbReference type="ChEBI" id="CHEBI:57540"/>
    </ligand>
</feature>
<evidence type="ECO:0000313" key="8">
    <source>
        <dbReference type="EMBL" id="MEA5389674.1"/>
    </source>
</evidence>
<feature type="binding site" evidence="6">
    <location>
        <begin position="67"/>
        <end position="68"/>
    </location>
    <ligand>
        <name>NAD(+)</name>
        <dbReference type="ChEBI" id="CHEBI:57540"/>
    </ligand>
</feature>
<keyword evidence="2 6" id="KW-0418">Kinase</keyword>
<keyword evidence="3 6" id="KW-0521">NADP</keyword>
<evidence type="ECO:0000313" key="9">
    <source>
        <dbReference type="Proteomes" id="UP001304461"/>
    </source>
</evidence>
<dbReference type="InterPro" id="IPR017438">
    <property type="entry name" value="ATP-NAD_kinase_N"/>
</dbReference>
<reference evidence="8 9" key="1">
    <citation type="submission" date="2023-12" db="EMBL/GenBank/DDBJ databases">
        <title>Baltic Sea Cyanobacteria.</title>
        <authorList>
            <person name="Delbaje E."/>
            <person name="Fewer D.P."/>
            <person name="Shishido T.K."/>
        </authorList>
    </citation>
    <scope>NUCLEOTIDE SEQUENCE [LARGE SCALE GENOMIC DNA]</scope>
    <source>
        <strain evidence="8 9">UHCC 0139</strain>
    </source>
</reference>
<proteinExistence type="inferred from homology"/>
<dbReference type="InterPro" id="IPR017437">
    <property type="entry name" value="ATP-NAD_kinase_PpnK-typ_C"/>
</dbReference>
<dbReference type="Pfam" id="PF01513">
    <property type="entry name" value="NAD_kinase"/>
    <property type="match status" value="1"/>
</dbReference>
<dbReference type="EMBL" id="JAYGHX010000001">
    <property type="protein sequence ID" value="MEA5389674.1"/>
    <property type="molecule type" value="Genomic_DNA"/>
</dbReference>
<dbReference type="InterPro" id="IPR016064">
    <property type="entry name" value="NAD/diacylglycerol_kinase_sf"/>
</dbReference>
<dbReference type="HAMAP" id="MF_00361">
    <property type="entry name" value="NAD_kinase"/>
    <property type="match status" value="1"/>
</dbReference>
<keyword evidence="6" id="KW-0547">Nucleotide-binding</keyword>
<keyword evidence="9" id="KW-1185">Reference proteome</keyword>
<evidence type="ECO:0000256" key="3">
    <source>
        <dbReference type="ARBA" id="ARBA00022857"/>
    </source>
</evidence>
<comment type="caution">
    <text evidence="6">Lacks conserved residue(s) required for the propagation of feature annotation.</text>
</comment>
<gene>
    <name evidence="6" type="primary">nadK</name>
    <name evidence="8" type="ORF">VB738_00240</name>
</gene>
<comment type="function">
    <text evidence="6">Involved in the regulation of the intracellular balance of NAD and NADP, and is a key enzyme in the biosynthesis of NADP. Catalyzes specifically the phosphorylation on 2'-hydroxyl of the adenosine moiety of NAD to yield NADP.</text>
</comment>
<dbReference type="Proteomes" id="UP001304461">
    <property type="component" value="Unassembled WGS sequence"/>
</dbReference>
<dbReference type="Pfam" id="PF20143">
    <property type="entry name" value="NAD_kinase_C"/>
    <property type="match status" value="1"/>
</dbReference>
<protein>
    <recommendedName>
        <fullName evidence="6">NAD kinase</fullName>
        <ecNumber evidence="6">2.7.1.23</ecNumber>
    </recommendedName>
    <alternativeName>
        <fullName evidence="6">ATP-dependent NAD kinase</fullName>
    </alternativeName>
</protein>
<comment type="subcellular location">
    <subcellularLocation>
        <location evidence="6">Cytoplasm</location>
    </subcellularLocation>
</comment>
<dbReference type="NCBIfam" id="NF002731">
    <property type="entry name" value="PRK02645.1"/>
    <property type="match status" value="1"/>
</dbReference>
<dbReference type="PANTHER" id="PTHR20275">
    <property type="entry name" value="NAD KINASE"/>
    <property type="match status" value="1"/>
</dbReference>
<dbReference type="Gene3D" id="3.40.50.10330">
    <property type="entry name" value="Probable inorganic polyphosphate/atp-NAD kinase, domain 1"/>
    <property type="match status" value="1"/>
</dbReference>
<keyword evidence="6" id="KW-0067">ATP-binding</keyword>
<name>A0ABU5RNK9_9CYAN</name>
<dbReference type="GO" id="GO:0003951">
    <property type="term" value="F:NAD+ kinase activity"/>
    <property type="evidence" value="ECO:0007669"/>
    <property type="project" value="UniProtKB-EC"/>
</dbReference>
<organism evidence="8 9">
    <name type="scientific">Cyanobium gracile UHCC 0139</name>
    <dbReference type="NCBI Taxonomy" id="3110308"/>
    <lineage>
        <taxon>Bacteria</taxon>
        <taxon>Bacillati</taxon>
        <taxon>Cyanobacteriota</taxon>
        <taxon>Cyanophyceae</taxon>
        <taxon>Synechococcales</taxon>
        <taxon>Prochlorococcaceae</taxon>
        <taxon>Cyanobium</taxon>
    </lineage>
</organism>
<keyword evidence="1 6" id="KW-0808">Transferase</keyword>
<sequence>MRLDRVWLIQRKGSQAAQRQARRCAQDLRSQGTIVTTAVSGLGLNPFPGLLATEAELPDLAVVLGGDGTVLAAGRYLASYGVPVLSFNVGGHLGFLTHERRLLRLQGDGHGESGGHDPGDTLWQRLRDDRFAIERRMMLEARVDRGDGVPQEGDAASDGDLSGVGDGPHTALNDFYFRPALDELSPTCMLELEIDGEVVDQYRGDGLIIATPTGSTGYAMAAGGPILHPGIEAIVVTPICPMSLSSRAVVVPPGSRLSVWPLGEASRRVKLWKDGAHATVLEPGDRCVLQRGRHPVLMLQLEQSPSYYSTLTHKLHWAGSLTAVEPSRN</sequence>
<feature type="binding site" evidence="6">
    <location>
        <position position="205"/>
    </location>
    <ligand>
        <name>NAD(+)</name>
        <dbReference type="ChEBI" id="CHEBI:57540"/>
    </ligand>
</feature>
<comment type="similarity">
    <text evidence="6">Belongs to the NAD kinase family.</text>
</comment>
<dbReference type="Gene3D" id="2.60.200.30">
    <property type="entry name" value="Probable inorganic polyphosphate/atp-NAD kinase, domain 2"/>
    <property type="match status" value="1"/>
</dbReference>
<evidence type="ECO:0000256" key="2">
    <source>
        <dbReference type="ARBA" id="ARBA00022777"/>
    </source>
</evidence>
<feature type="active site" description="Proton acceptor" evidence="6">
    <location>
        <position position="67"/>
    </location>
</feature>
<accession>A0ABU5RNK9</accession>
<evidence type="ECO:0000256" key="1">
    <source>
        <dbReference type="ARBA" id="ARBA00022679"/>
    </source>
</evidence>
<evidence type="ECO:0000256" key="7">
    <source>
        <dbReference type="SAM" id="MobiDB-lite"/>
    </source>
</evidence>
<comment type="catalytic activity">
    <reaction evidence="5 6">
        <text>NAD(+) + ATP = ADP + NADP(+) + H(+)</text>
        <dbReference type="Rhea" id="RHEA:18629"/>
        <dbReference type="ChEBI" id="CHEBI:15378"/>
        <dbReference type="ChEBI" id="CHEBI:30616"/>
        <dbReference type="ChEBI" id="CHEBI:57540"/>
        <dbReference type="ChEBI" id="CHEBI:58349"/>
        <dbReference type="ChEBI" id="CHEBI:456216"/>
        <dbReference type="EC" id="2.7.1.23"/>
    </reaction>
</comment>
<evidence type="ECO:0000256" key="4">
    <source>
        <dbReference type="ARBA" id="ARBA00023027"/>
    </source>
</evidence>
<feature type="region of interest" description="Disordered" evidence="7">
    <location>
        <begin position="145"/>
        <end position="164"/>
    </location>
</feature>
<dbReference type="InterPro" id="IPR002504">
    <property type="entry name" value="NADK"/>
</dbReference>
<evidence type="ECO:0000256" key="6">
    <source>
        <dbReference type="HAMAP-Rule" id="MF_00361"/>
    </source>
</evidence>
<dbReference type="EC" id="2.7.1.23" evidence="6"/>
<comment type="cofactor">
    <cofactor evidence="6">
        <name>a divalent metal cation</name>
        <dbReference type="ChEBI" id="CHEBI:60240"/>
    </cofactor>
</comment>